<comment type="caution">
    <text evidence="1">The sequence shown here is derived from an EMBL/GenBank/DDBJ whole genome shotgun (WGS) entry which is preliminary data.</text>
</comment>
<feature type="non-terminal residue" evidence="1">
    <location>
        <position position="1"/>
    </location>
</feature>
<accession>A0A0F9E035</accession>
<gene>
    <name evidence="1" type="ORF">LCGC14_2485130</name>
</gene>
<sequence>EDREAWINKWKEQWENIAMMKKFHRGVEQNSPEWIKLFQEYAEEAWKPTIFSGTSAVGTAYRHLEQQQGTQQERS</sequence>
<dbReference type="AlphaFoldDB" id="A0A0F9E035"/>
<dbReference type="EMBL" id="LAZR01039241">
    <property type="protein sequence ID" value="KKL17483.1"/>
    <property type="molecule type" value="Genomic_DNA"/>
</dbReference>
<protein>
    <submittedName>
        <fullName evidence="1">Uncharacterized protein</fullName>
    </submittedName>
</protein>
<reference evidence="1" key="1">
    <citation type="journal article" date="2015" name="Nature">
        <title>Complex archaea that bridge the gap between prokaryotes and eukaryotes.</title>
        <authorList>
            <person name="Spang A."/>
            <person name="Saw J.H."/>
            <person name="Jorgensen S.L."/>
            <person name="Zaremba-Niedzwiedzka K."/>
            <person name="Martijn J."/>
            <person name="Lind A.E."/>
            <person name="van Eijk R."/>
            <person name="Schleper C."/>
            <person name="Guy L."/>
            <person name="Ettema T.J."/>
        </authorList>
    </citation>
    <scope>NUCLEOTIDE SEQUENCE</scope>
</reference>
<name>A0A0F9E035_9ZZZZ</name>
<evidence type="ECO:0000313" key="1">
    <source>
        <dbReference type="EMBL" id="KKL17483.1"/>
    </source>
</evidence>
<organism evidence="1">
    <name type="scientific">marine sediment metagenome</name>
    <dbReference type="NCBI Taxonomy" id="412755"/>
    <lineage>
        <taxon>unclassified sequences</taxon>
        <taxon>metagenomes</taxon>
        <taxon>ecological metagenomes</taxon>
    </lineage>
</organism>
<proteinExistence type="predicted"/>